<proteinExistence type="predicted"/>
<evidence type="ECO:0008006" key="3">
    <source>
        <dbReference type="Google" id="ProtNLM"/>
    </source>
</evidence>
<dbReference type="KEGG" id="hfv:R50_0652"/>
<sequence length="221" mass="23047">MSRLLKAAIALVALLAVLQVGVPVLAARAVAAELARRGIPAARVQVTAFPFWMLAQGRFQDLRVAAPSARLGPVPVEGLTADWRNGQVAIRPLEAGNLVVQREGRLQVRFRLTGTGVADLLASSGVVRNPVVHIHDGILDVTGTLTLDGIALPLSTSGRLGLSPHGRHIVYQPANVDGLDLPVPTAITVLNVSSLGLPLALHLTGLVVGTGTVAVTLENRP</sequence>
<keyword evidence="2" id="KW-1185">Reference proteome</keyword>
<name>A0A6F8ZE62_9FIRM</name>
<evidence type="ECO:0000313" key="2">
    <source>
        <dbReference type="Proteomes" id="UP000503399"/>
    </source>
</evidence>
<accession>A0A6F8ZE62</accession>
<dbReference type="EMBL" id="LR778114">
    <property type="protein sequence ID" value="CAB1128158.1"/>
    <property type="molecule type" value="Genomic_DNA"/>
</dbReference>
<gene>
    <name evidence="1" type="ORF">R50_0652</name>
</gene>
<reference evidence="1 2" key="1">
    <citation type="submission" date="2020-02" db="EMBL/GenBank/DDBJ databases">
        <authorList>
            <person name="Hogendoorn C."/>
        </authorList>
    </citation>
    <scope>NUCLEOTIDE SEQUENCE [LARGE SCALE GENOMIC DNA]</scope>
    <source>
        <strain evidence="1">R501</strain>
    </source>
</reference>
<dbReference type="AlphaFoldDB" id="A0A6F8ZE62"/>
<organism evidence="1 2">
    <name type="scientific">Candidatus Hydrogenisulfobacillus filiaventi</name>
    <dbReference type="NCBI Taxonomy" id="2707344"/>
    <lineage>
        <taxon>Bacteria</taxon>
        <taxon>Bacillati</taxon>
        <taxon>Bacillota</taxon>
        <taxon>Clostridia</taxon>
        <taxon>Eubacteriales</taxon>
        <taxon>Clostridiales Family XVII. Incertae Sedis</taxon>
        <taxon>Candidatus Hydrogenisulfobacillus</taxon>
    </lineage>
</organism>
<protein>
    <recommendedName>
        <fullName evidence="3">DUF2993 domain-containing protein</fullName>
    </recommendedName>
</protein>
<evidence type="ECO:0000313" key="1">
    <source>
        <dbReference type="EMBL" id="CAB1128158.1"/>
    </source>
</evidence>
<dbReference type="Proteomes" id="UP000503399">
    <property type="component" value="Chromosome"/>
</dbReference>